<keyword evidence="2" id="KW-0547">Nucleotide-binding</keyword>
<dbReference type="GO" id="GO:0005524">
    <property type="term" value="F:ATP binding"/>
    <property type="evidence" value="ECO:0007669"/>
    <property type="project" value="UniProtKB-UniRule"/>
</dbReference>
<dbReference type="GO" id="GO:0006338">
    <property type="term" value="P:chromatin remodeling"/>
    <property type="evidence" value="ECO:0007669"/>
    <property type="project" value="UniProtKB-UniRule"/>
</dbReference>
<comment type="subcellular location">
    <subcellularLocation>
        <location evidence="1 5">Nucleus</location>
    </subcellularLocation>
</comment>
<keyword evidence="8" id="KW-1185">Reference proteome</keyword>
<keyword evidence="5" id="KW-0234">DNA repair</keyword>
<dbReference type="EC" id="3.6.4.-" evidence="5"/>
<dbReference type="InterPro" id="IPR001650">
    <property type="entry name" value="Helicase_C-like"/>
</dbReference>
<dbReference type="GO" id="GO:0016887">
    <property type="term" value="F:ATP hydrolysis activity"/>
    <property type="evidence" value="ECO:0007669"/>
    <property type="project" value="TreeGrafter"/>
</dbReference>
<evidence type="ECO:0000256" key="5">
    <source>
        <dbReference type="RuleBase" id="RU368001"/>
    </source>
</evidence>
<keyword evidence="4 5" id="KW-0067">ATP-binding</keyword>
<dbReference type="Proteomes" id="UP001162162">
    <property type="component" value="Unassembled WGS sequence"/>
</dbReference>
<evidence type="ECO:0000256" key="1">
    <source>
        <dbReference type="ARBA" id="ARBA00004123"/>
    </source>
</evidence>
<comment type="caution">
    <text evidence="7">The sequence shown here is derived from an EMBL/GenBank/DDBJ whole genome shotgun (WGS) entry which is preliminary data.</text>
</comment>
<comment type="subunit">
    <text evidence="5">Component of the INO80 chromatin-remodeling complex.</text>
</comment>
<dbReference type="AlphaFoldDB" id="A0AAV8YP22"/>
<sequence length="242" mass="28354">MYHSMPETVEHKNIRLKTKEMGGEDDSIIDVVNEDGMKIQQSFGMSEFLYLERPTQTFRCTKTEMPPFLFYNMPKVSTSPVGLYCYSRRAAWDLKRHIDDYSYNSLNNYWSQATENKLNYRSAESLYPQPASCMENIRPVNSWSNIVIPDKESLVTDSGKLSVLDGLLRRLKEEGHRVLIYSQMTKMIDLLEEYMWHRHHKYMRLDGSSKISERRDMVADFQARTDIFVFLLSTELEGLVST</sequence>
<dbReference type="CDD" id="cd18793">
    <property type="entry name" value="SF2_C_SNF"/>
    <property type="match status" value="1"/>
</dbReference>
<comment type="catalytic activity">
    <reaction evidence="5">
        <text>ATP + H2O = ADP + phosphate + H(+)</text>
        <dbReference type="Rhea" id="RHEA:13065"/>
        <dbReference type="ChEBI" id="CHEBI:15377"/>
        <dbReference type="ChEBI" id="CHEBI:15378"/>
        <dbReference type="ChEBI" id="CHEBI:30616"/>
        <dbReference type="ChEBI" id="CHEBI:43474"/>
        <dbReference type="ChEBI" id="CHEBI:456216"/>
    </reaction>
</comment>
<comment type="similarity">
    <text evidence="5">Belongs to the SNF2/RAD54 helicase family.</text>
</comment>
<evidence type="ECO:0000256" key="4">
    <source>
        <dbReference type="ARBA" id="ARBA00022840"/>
    </source>
</evidence>
<comment type="function">
    <text evidence="5">ATPase component of the INO80 complex which remodels chromatin by shifting nucleosomes and is involved in DNA repair.</text>
</comment>
<dbReference type="InterPro" id="IPR049730">
    <property type="entry name" value="SNF2/RAD54-like_C"/>
</dbReference>
<dbReference type="Gene3D" id="3.40.50.300">
    <property type="entry name" value="P-loop containing nucleotide triphosphate hydrolases"/>
    <property type="match status" value="1"/>
</dbReference>
<name>A0AAV8YP22_9CUCU</name>
<feature type="domain" description="Helicase C-terminal" evidence="6">
    <location>
        <begin position="163"/>
        <end position="242"/>
    </location>
</feature>
<dbReference type="PANTHER" id="PTHR45685:SF2">
    <property type="entry name" value="CHROMATIN-REMODELING ATPASE INO80"/>
    <property type="match status" value="1"/>
</dbReference>
<dbReference type="EMBL" id="JAPWTK010000058">
    <property type="protein sequence ID" value="KAJ8953246.1"/>
    <property type="molecule type" value="Genomic_DNA"/>
</dbReference>
<dbReference type="GO" id="GO:0042393">
    <property type="term" value="F:histone binding"/>
    <property type="evidence" value="ECO:0007669"/>
    <property type="project" value="TreeGrafter"/>
</dbReference>
<keyword evidence="3 5" id="KW-0378">Hydrolase</keyword>
<evidence type="ECO:0000313" key="7">
    <source>
        <dbReference type="EMBL" id="KAJ8953246.1"/>
    </source>
</evidence>
<dbReference type="PANTHER" id="PTHR45685">
    <property type="entry name" value="HELICASE SRCAP-RELATED"/>
    <property type="match status" value="1"/>
</dbReference>
<dbReference type="Pfam" id="PF00271">
    <property type="entry name" value="Helicase_C"/>
    <property type="match status" value="1"/>
</dbReference>
<organism evidence="7 8">
    <name type="scientific">Aromia moschata</name>
    <dbReference type="NCBI Taxonomy" id="1265417"/>
    <lineage>
        <taxon>Eukaryota</taxon>
        <taxon>Metazoa</taxon>
        <taxon>Ecdysozoa</taxon>
        <taxon>Arthropoda</taxon>
        <taxon>Hexapoda</taxon>
        <taxon>Insecta</taxon>
        <taxon>Pterygota</taxon>
        <taxon>Neoptera</taxon>
        <taxon>Endopterygota</taxon>
        <taxon>Coleoptera</taxon>
        <taxon>Polyphaga</taxon>
        <taxon>Cucujiformia</taxon>
        <taxon>Chrysomeloidea</taxon>
        <taxon>Cerambycidae</taxon>
        <taxon>Cerambycinae</taxon>
        <taxon>Callichromatini</taxon>
        <taxon>Aromia</taxon>
    </lineage>
</organism>
<proteinExistence type="inferred from homology"/>
<dbReference type="PROSITE" id="PS51194">
    <property type="entry name" value="HELICASE_CTER"/>
    <property type="match status" value="1"/>
</dbReference>
<evidence type="ECO:0000313" key="8">
    <source>
        <dbReference type="Proteomes" id="UP001162162"/>
    </source>
</evidence>
<dbReference type="InterPro" id="IPR027417">
    <property type="entry name" value="P-loop_NTPase"/>
</dbReference>
<dbReference type="GO" id="GO:0003677">
    <property type="term" value="F:DNA binding"/>
    <property type="evidence" value="ECO:0007669"/>
    <property type="project" value="UniProtKB-UniRule"/>
</dbReference>
<protein>
    <recommendedName>
        <fullName evidence="5">Chromatin-remodeling ATPase INO80</fullName>
        <ecNumber evidence="5">3.6.4.-</ecNumber>
    </recommendedName>
</protein>
<evidence type="ECO:0000256" key="2">
    <source>
        <dbReference type="ARBA" id="ARBA00022741"/>
    </source>
</evidence>
<dbReference type="GO" id="GO:0006281">
    <property type="term" value="P:DNA repair"/>
    <property type="evidence" value="ECO:0007669"/>
    <property type="project" value="UniProtKB-UniRule"/>
</dbReference>
<gene>
    <name evidence="7" type="ORF">NQ318_015827</name>
</gene>
<dbReference type="InterPro" id="IPR050520">
    <property type="entry name" value="INO80/SWR1_helicase"/>
</dbReference>
<keyword evidence="5" id="KW-0238">DNA-binding</keyword>
<accession>A0AAV8YP22</accession>
<evidence type="ECO:0000256" key="3">
    <source>
        <dbReference type="ARBA" id="ARBA00022801"/>
    </source>
</evidence>
<keyword evidence="5" id="KW-0227">DNA damage</keyword>
<comment type="domain">
    <text evidence="5">The DBINO region is involved in binding to DNA.</text>
</comment>
<dbReference type="SUPFAM" id="SSF52540">
    <property type="entry name" value="P-loop containing nucleoside triphosphate hydrolases"/>
    <property type="match status" value="1"/>
</dbReference>
<dbReference type="GO" id="GO:0031011">
    <property type="term" value="C:Ino80 complex"/>
    <property type="evidence" value="ECO:0007669"/>
    <property type="project" value="UniProtKB-UniRule"/>
</dbReference>
<reference evidence="7" key="1">
    <citation type="journal article" date="2023" name="Insect Mol. Biol.">
        <title>Genome sequencing provides insights into the evolution of gene families encoding plant cell wall-degrading enzymes in longhorned beetles.</title>
        <authorList>
            <person name="Shin N.R."/>
            <person name="Okamura Y."/>
            <person name="Kirsch R."/>
            <person name="Pauchet Y."/>
        </authorList>
    </citation>
    <scope>NUCLEOTIDE SEQUENCE</scope>
    <source>
        <strain evidence="7">AMC_N1</strain>
    </source>
</reference>
<evidence type="ECO:0000259" key="6">
    <source>
        <dbReference type="PROSITE" id="PS51194"/>
    </source>
</evidence>